<gene>
    <name evidence="1" type="ORF">B5E75_13260</name>
</gene>
<keyword evidence="2" id="KW-1185">Reference proteome</keyword>
<name>A0A1Y4SRG1_9FIRM</name>
<sequence length="94" mass="11060">MRINKIDISKIHFHYQKYDPSLYQSILRIGFSFPITVNQNGETYECIDGHKRLSVLQDILQDHLSYSRGSFVPVIIKNLGNDRSNDCWRGRNHH</sequence>
<reference evidence="1 2" key="1">
    <citation type="journal article" date="2018" name="BMC Genomics">
        <title>Whole genome sequencing and function prediction of 133 gut anaerobes isolated from chicken caecum in pure cultures.</title>
        <authorList>
            <person name="Medvecky M."/>
            <person name="Cejkova D."/>
            <person name="Polansky O."/>
            <person name="Karasova D."/>
            <person name="Kubasova T."/>
            <person name="Cizek A."/>
            <person name="Rychlik I."/>
        </authorList>
    </citation>
    <scope>NUCLEOTIDE SEQUENCE [LARGE SCALE GENOMIC DNA]</scope>
    <source>
        <strain evidence="1 2">An13</strain>
    </source>
</reference>
<comment type="caution">
    <text evidence="1">The sequence shown here is derived from an EMBL/GenBank/DDBJ whole genome shotgun (WGS) entry which is preliminary data.</text>
</comment>
<dbReference type="OrthoDB" id="1645114at2"/>
<organism evidence="1 2">
    <name type="scientific">Massilimicrobiota timonensis</name>
    <dbReference type="NCBI Taxonomy" id="1776392"/>
    <lineage>
        <taxon>Bacteria</taxon>
        <taxon>Bacillati</taxon>
        <taxon>Bacillota</taxon>
        <taxon>Erysipelotrichia</taxon>
        <taxon>Erysipelotrichales</taxon>
        <taxon>Erysipelotrichaceae</taxon>
        <taxon>Massilimicrobiota</taxon>
    </lineage>
</organism>
<accession>A0A1Y4SRG1</accession>
<dbReference type="Proteomes" id="UP000195305">
    <property type="component" value="Unassembled WGS sequence"/>
</dbReference>
<dbReference type="Gene3D" id="3.90.1530.10">
    <property type="entry name" value="Conserved hypothetical protein from pyrococcus furiosus pfu- 392566-001, ParB domain"/>
    <property type="match status" value="1"/>
</dbReference>
<protein>
    <submittedName>
        <fullName evidence="1">Uncharacterized protein</fullName>
    </submittedName>
</protein>
<dbReference type="InterPro" id="IPR036086">
    <property type="entry name" value="ParB/Sulfiredoxin_sf"/>
</dbReference>
<dbReference type="SUPFAM" id="SSF110849">
    <property type="entry name" value="ParB/Sulfiredoxin"/>
    <property type="match status" value="1"/>
</dbReference>
<evidence type="ECO:0000313" key="1">
    <source>
        <dbReference type="EMBL" id="OUQ31522.1"/>
    </source>
</evidence>
<dbReference type="AlphaFoldDB" id="A0A1Y4SRG1"/>
<proteinExistence type="predicted"/>
<evidence type="ECO:0000313" key="2">
    <source>
        <dbReference type="Proteomes" id="UP000195305"/>
    </source>
</evidence>
<dbReference type="RefSeq" id="WP_087360149.1">
    <property type="nucleotide sequence ID" value="NZ_AP031415.1"/>
</dbReference>
<dbReference type="EMBL" id="NFLJ01000054">
    <property type="protein sequence ID" value="OUQ31522.1"/>
    <property type="molecule type" value="Genomic_DNA"/>
</dbReference>